<protein>
    <submittedName>
        <fullName evidence="1">Uncharacterized protein</fullName>
    </submittedName>
</protein>
<sequence>MPTQLKPNTTKLYILHAFHLLSPFLGLDSSFEASILVFQLRVISGLGTSSTVQPDLFNVPFPPVTSASHATTFEGFLTTLTLPREEVITVREPSIRAQPPIRFFSLIRFPQFLPIICSPFSGLFRLCMFKAYHEHLDLFLRSSRNSISLGAVAGAGVPTPFIPDCHGRFLTGAYCP</sequence>
<comment type="caution">
    <text evidence="1">The sequence shown here is derived from an EMBL/GenBank/DDBJ whole genome shotgun (WGS) entry which is preliminary data.</text>
</comment>
<dbReference type="AlphaFoldDB" id="A0A2I0KMA2"/>
<evidence type="ECO:0000313" key="2">
    <source>
        <dbReference type="Proteomes" id="UP000233551"/>
    </source>
</evidence>
<keyword evidence="2" id="KW-1185">Reference proteome</keyword>
<name>A0A2I0KMA2_PUNGR</name>
<gene>
    <name evidence="1" type="ORF">CRG98_010000</name>
</gene>
<proteinExistence type="predicted"/>
<evidence type="ECO:0000313" key="1">
    <source>
        <dbReference type="EMBL" id="PKI69608.1"/>
    </source>
</evidence>
<accession>A0A2I0KMA2</accession>
<reference evidence="1 2" key="1">
    <citation type="submission" date="2017-11" db="EMBL/GenBank/DDBJ databases">
        <title>De-novo sequencing of pomegranate (Punica granatum L.) genome.</title>
        <authorList>
            <person name="Akparov Z."/>
            <person name="Amiraslanov A."/>
            <person name="Hajiyeva S."/>
            <person name="Abbasov M."/>
            <person name="Kaur K."/>
            <person name="Hamwieh A."/>
            <person name="Solovyev V."/>
            <person name="Salamov A."/>
            <person name="Braich B."/>
            <person name="Kosarev P."/>
            <person name="Mahmoud A."/>
            <person name="Hajiyev E."/>
            <person name="Babayeva S."/>
            <person name="Izzatullayeva V."/>
            <person name="Mammadov A."/>
            <person name="Mammadov A."/>
            <person name="Sharifova S."/>
            <person name="Ojaghi J."/>
            <person name="Eynullazada K."/>
            <person name="Bayramov B."/>
            <person name="Abdulazimova A."/>
            <person name="Shahmuradov I."/>
        </authorList>
    </citation>
    <scope>NUCLEOTIDE SEQUENCE [LARGE SCALE GENOMIC DNA]</scope>
    <source>
        <strain evidence="2">cv. AG2017</strain>
        <tissue evidence="1">Leaf</tissue>
    </source>
</reference>
<dbReference type="Proteomes" id="UP000233551">
    <property type="component" value="Unassembled WGS sequence"/>
</dbReference>
<organism evidence="1 2">
    <name type="scientific">Punica granatum</name>
    <name type="common">Pomegranate</name>
    <dbReference type="NCBI Taxonomy" id="22663"/>
    <lineage>
        <taxon>Eukaryota</taxon>
        <taxon>Viridiplantae</taxon>
        <taxon>Streptophyta</taxon>
        <taxon>Embryophyta</taxon>
        <taxon>Tracheophyta</taxon>
        <taxon>Spermatophyta</taxon>
        <taxon>Magnoliopsida</taxon>
        <taxon>eudicotyledons</taxon>
        <taxon>Gunneridae</taxon>
        <taxon>Pentapetalae</taxon>
        <taxon>rosids</taxon>
        <taxon>malvids</taxon>
        <taxon>Myrtales</taxon>
        <taxon>Lythraceae</taxon>
        <taxon>Punica</taxon>
    </lineage>
</organism>
<dbReference type="EMBL" id="PGOL01000488">
    <property type="protein sequence ID" value="PKI69608.1"/>
    <property type="molecule type" value="Genomic_DNA"/>
</dbReference>